<evidence type="ECO:0000313" key="2">
    <source>
        <dbReference type="EMBL" id="KAB2817346.1"/>
    </source>
</evidence>
<name>A0A6L3ZH46_9FLAO</name>
<comment type="caution">
    <text evidence="2">The sequence shown here is derived from an EMBL/GenBank/DDBJ whole genome shotgun (WGS) entry which is preliminary data.</text>
</comment>
<reference evidence="2 3" key="1">
    <citation type="submission" date="2019-10" db="EMBL/GenBank/DDBJ databases">
        <title>Genome sequence of Phaeocystidibacter marisrubri JCM30614 (type strain).</title>
        <authorList>
            <person name="Bowman J.P."/>
        </authorList>
    </citation>
    <scope>NUCLEOTIDE SEQUENCE [LARGE SCALE GENOMIC DNA]</scope>
    <source>
        <strain evidence="2 3">JCM 30614</strain>
    </source>
</reference>
<keyword evidence="1" id="KW-0812">Transmembrane</keyword>
<accession>A0A6L3ZH46</accession>
<evidence type="ECO:0000313" key="3">
    <source>
        <dbReference type="Proteomes" id="UP000484164"/>
    </source>
</evidence>
<proteinExistence type="predicted"/>
<feature type="transmembrane region" description="Helical" evidence="1">
    <location>
        <begin position="138"/>
        <end position="159"/>
    </location>
</feature>
<dbReference type="Proteomes" id="UP000484164">
    <property type="component" value="Unassembled WGS sequence"/>
</dbReference>
<dbReference type="Pfam" id="PF14126">
    <property type="entry name" value="DUF4293"/>
    <property type="match status" value="1"/>
</dbReference>
<feature type="transmembrane region" description="Helical" evidence="1">
    <location>
        <begin position="115"/>
        <end position="132"/>
    </location>
</feature>
<keyword evidence="3" id="KW-1185">Reference proteome</keyword>
<keyword evidence="1" id="KW-1133">Transmembrane helix</keyword>
<dbReference type="InterPro" id="IPR025635">
    <property type="entry name" value="DUF4293"/>
</dbReference>
<dbReference type="AlphaFoldDB" id="A0A6L3ZH46"/>
<dbReference type="EMBL" id="WBVQ01000001">
    <property type="protein sequence ID" value="KAB2817346.1"/>
    <property type="molecule type" value="Genomic_DNA"/>
</dbReference>
<organism evidence="2 3">
    <name type="scientific">Phaeocystidibacter marisrubri</name>
    <dbReference type="NCBI Taxonomy" id="1577780"/>
    <lineage>
        <taxon>Bacteria</taxon>
        <taxon>Pseudomonadati</taxon>
        <taxon>Bacteroidota</taxon>
        <taxon>Flavobacteriia</taxon>
        <taxon>Flavobacteriales</taxon>
        <taxon>Phaeocystidibacteraceae</taxon>
        <taxon>Phaeocystidibacter</taxon>
    </lineage>
</organism>
<dbReference type="OrthoDB" id="594989at2"/>
<protein>
    <submittedName>
        <fullName evidence="2">DUF4293 domain-containing protein</fullName>
    </submittedName>
</protein>
<evidence type="ECO:0000256" key="1">
    <source>
        <dbReference type="SAM" id="Phobius"/>
    </source>
</evidence>
<feature type="transmembrane region" description="Helical" evidence="1">
    <location>
        <begin position="83"/>
        <end position="103"/>
    </location>
</feature>
<sequence>MIYEFSGIGVSRWIHCNYTTKSICEDHVGIFFDNFVAVNPMNIMIQRIQSVYLLLSAIVMSAGIFLSPLFMVNGEAIVLSSSGFYVALAGGAAGISLANIFAYRNRRSQVVLNRLNIIASFVLSGFIVVDFINQPEGAIVEVGLGMMMPLINVILLVLANRGIMKDEMLVKAADRLR</sequence>
<keyword evidence="1" id="KW-0472">Membrane</keyword>
<feature type="transmembrane region" description="Helical" evidence="1">
    <location>
        <begin position="51"/>
        <end position="71"/>
    </location>
</feature>
<gene>
    <name evidence="2" type="ORF">F8C82_02840</name>
</gene>